<comment type="caution">
    <text evidence="2">The sequence shown here is derived from an EMBL/GenBank/DDBJ whole genome shotgun (WGS) entry which is preliminary data.</text>
</comment>
<organism evidence="2 3">
    <name type="scientific">Dawidia soli</name>
    <dbReference type="NCBI Taxonomy" id="2782352"/>
    <lineage>
        <taxon>Bacteria</taxon>
        <taxon>Pseudomonadati</taxon>
        <taxon>Bacteroidota</taxon>
        <taxon>Cytophagia</taxon>
        <taxon>Cytophagales</taxon>
        <taxon>Chryseotaleaceae</taxon>
        <taxon>Dawidia</taxon>
    </lineage>
</organism>
<keyword evidence="2" id="KW-0560">Oxidoreductase</keyword>
<evidence type="ECO:0000313" key="3">
    <source>
        <dbReference type="Proteomes" id="UP001319180"/>
    </source>
</evidence>
<evidence type="ECO:0000259" key="1">
    <source>
        <dbReference type="PROSITE" id="PS51725"/>
    </source>
</evidence>
<dbReference type="PROSITE" id="PS51725">
    <property type="entry name" value="ABM"/>
    <property type="match status" value="1"/>
</dbReference>
<keyword evidence="2" id="KW-0503">Monooxygenase</keyword>
<dbReference type="InterPro" id="IPR011008">
    <property type="entry name" value="Dimeric_a/b-barrel"/>
</dbReference>
<evidence type="ECO:0000313" key="2">
    <source>
        <dbReference type="EMBL" id="MBT1689944.1"/>
    </source>
</evidence>
<dbReference type="EMBL" id="JAHESC010000051">
    <property type="protein sequence ID" value="MBT1689944.1"/>
    <property type="molecule type" value="Genomic_DNA"/>
</dbReference>
<dbReference type="GO" id="GO:0005829">
    <property type="term" value="C:cytosol"/>
    <property type="evidence" value="ECO:0007669"/>
    <property type="project" value="TreeGrafter"/>
</dbReference>
<dbReference type="Gene3D" id="3.30.70.100">
    <property type="match status" value="1"/>
</dbReference>
<dbReference type="Proteomes" id="UP001319180">
    <property type="component" value="Unassembled WGS sequence"/>
</dbReference>
<keyword evidence="3" id="KW-1185">Reference proteome</keyword>
<dbReference type="GO" id="GO:0004497">
    <property type="term" value="F:monooxygenase activity"/>
    <property type="evidence" value="ECO:0007669"/>
    <property type="project" value="UniProtKB-KW"/>
</dbReference>
<proteinExistence type="predicted"/>
<reference evidence="2 3" key="1">
    <citation type="submission" date="2021-05" db="EMBL/GenBank/DDBJ databases">
        <title>A Polyphasic approach of four new species of the genus Ohtaekwangia: Ohtaekwangia histidinii sp. nov., Ohtaekwangia cretensis sp. nov., Ohtaekwangia indiensis sp. nov., Ohtaekwangia reichenbachii sp. nov. from diverse environment.</title>
        <authorList>
            <person name="Octaviana S."/>
        </authorList>
    </citation>
    <scope>NUCLEOTIDE SEQUENCE [LARGE SCALE GENOMIC DNA]</scope>
    <source>
        <strain evidence="2 3">PWU37</strain>
    </source>
</reference>
<sequence>MITTIVHVHVKPEFLTDFIEATRLNHEQSIHEPGNLRFDILQDAQDQNKFVFYEAYASEQAAAAHKDTAHYLTWRDTVAPWMAKPREGVKHVMLFPTAK</sequence>
<protein>
    <submittedName>
        <fullName evidence="2">Antibiotic biosynthesis monooxygenase</fullName>
    </submittedName>
</protein>
<dbReference type="AlphaFoldDB" id="A0AAP2GFY3"/>
<dbReference type="SUPFAM" id="SSF54909">
    <property type="entry name" value="Dimeric alpha+beta barrel"/>
    <property type="match status" value="1"/>
</dbReference>
<dbReference type="Pfam" id="PF03992">
    <property type="entry name" value="ABM"/>
    <property type="match status" value="1"/>
</dbReference>
<accession>A0AAP2GFY3</accession>
<dbReference type="PANTHER" id="PTHR33336">
    <property type="entry name" value="QUINOL MONOOXYGENASE YGIN-RELATED"/>
    <property type="match status" value="1"/>
</dbReference>
<gene>
    <name evidence="2" type="ORF">KK078_25500</name>
</gene>
<feature type="domain" description="ABM" evidence="1">
    <location>
        <begin position="2"/>
        <end position="93"/>
    </location>
</feature>
<dbReference type="InterPro" id="IPR007138">
    <property type="entry name" value="ABM_dom"/>
</dbReference>
<dbReference type="PANTHER" id="PTHR33336:SF1">
    <property type="entry name" value="(4S)-4-HYDROXY-5-PHOSPHONOOXYPENTANE-2,3-DIONE ISOMERASE"/>
    <property type="match status" value="1"/>
</dbReference>
<name>A0AAP2GFY3_9BACT</name>
<dbReference type="InterPro" id="IPR050744">
    <property type="entry name" value="AI-2_Isomerase_LsrG"/>
</dbReference>